<feature type="compositionally biased region" description="Basic and acidic residues" evidence="1">
    <location>
        <begin position="31"/>
        <end position="49"/>
    </location>
</feature>
<organism evidence="2 3">
    <name type="scientific">Aspergillus kawachii</name>
    <name type="common">White koji mold</name>
    <name type="synonym">Aspergillus awamori var. kawachi</name>
    <dbReference type="NCBI Taxonomy" id="1069201"/>
    <lineage>
        <taxon>Eukaryota</taxon>
        <taxon>Fungi</taxon>
        <taxon>Dikarya</taxon>
        <taxon>Ascomycota</taxon>
        <taxon>Pezizomycotina</taxon>
        <taxon>Eurotiomycetes</taxon>
        <taxon>Eurotiomycetidae</taxon>
        <taxon>Eurotiales</taxon>
        <taxon>Aspergillaceae</taxon>
        <taxon>Aspergillus</taxon>
        <taxon>Aspergillus subgen. Circumdati</taxon>
    </lineage>
</organism>
<reference evidence="2" key="2">
    <citation type="submission" date="2021-02" db="EMBL/GenBank/DDBJ databases">
        <title>Aspergillus luchuensis mut. kawachii IFO 4304 genome sequence.</title>
        <authorList>
            <person name="Mori K."/>
            <person name="Kadooka C."/>
            <person name="Goto M."/>
            <person name="Futagami T."/>
        </authorList>
    </citation>
    <scope>NUCLEOTIDE SEQUENCE</scope>
    <source>
        <strain evidence="2">IFO 4308</strain>
    </source>
</reference>
<sequence>MMSAVLDNFSRVEVIPDRTPSPFLHTCPTRSHADVDSRGSHIARSDLRRSPPPTTALVEMLHCCYKYIGLPCRGCLGRSKAMSDAWRQQTSTASYDLGAEWQVTG</sequence>
<dbReference type="EMBL" id="AP024431">
    <property type="protein sequence ID" value="BCS04127.1"/>
    <property type="molecule type" value="Genomic_DNA"/>
</dbReference>
<protein>
    <submittedName>
        <fullName evidence="2">Uncharacterized protein</fullName>
    </submittedName>
</protein>
<dbReference type="Proteomes" id="UP000661280">
    <property type="component" value="Chromosome 7"/>
</dbReference>
<name>A0A7R7WJF3_ASPKA</name>
<dbReference type="GeneID" id="64965448"/>
<evidence type="ECO:0000256" key="1">
    <source>
        <dbReference type="SAM" id="MobiDB-lite"/>
    </source>
</evidence>
<reference evidence="2" key="1">
    <citation type="submission" date="2021-01" db="EMBL/GenBank/DDBJ databases">
        <authorList>
            <consortium name="Aspergillus luchuensis mut. kawachii IFO 4304 genome sequencing consortium"/>
            <person name="Kazuki M."/>
            <person name="Futagami T."/>
        </authorList>
    </citation>
    <scope>NUCLEOTIDE SEQUENCE</scope>
    <source>
        <strain evidence="2">IFO 4308</strain>
    </source>
</reference>
<evidence type="ECO:0000313" key="2">
    <source>
        <dbReference type="EMBL" id="BCS04127.1"/>
    </source>
</evidence>
<evidence type="ECO:0000313" key="3">
    <source>
        <dbReference type="Proteomes" id="UP000661280"/>
    </source>
</evidence>
<dbReference type="KEGG" id="aluc:AKAW2_71005A"/>
<accession>A0A7R7WJF3</accession>
<proteinExistence type="predicted"/>
<feature type="region of interest" description="Disordered" evidence="1">
    <location>
        <begin position="29"/>
        <end position="49"/>
    </location>
</feature>
<dbReference type="AlphaFoldDB" id="A0A7R7WJF3"/>
<gene>
    <name evidence="2" type="ORF">AKAW2_71005A</name>
</gene>
<dbReference type="RefSeq" id="XP_041547889.1">
    <property type="nucleotide sequence ID" value="XM_041683649.1"/>
</dbReference>
<keyword evidence="3" id="KW-1185">Reference proteome</keyword>